<dbReference type="GO" id="GO:0005874">
    <property type="term" value="C:microtubule"/>
    <property type="evidence" value="ECO:0007669"/>
    <property type="project" value="UniProtKB-KW"/>
</dbReference>
<keyword evidence="4" id="KW-0493">Microtubule</keyword>
<protein>
    <recommendedName>
        <fullName evidence="6">Gamma tubulin complex component C-terminal domain-containing protein</fullName>
    </recommendedName>
</protein>
<dbReference type="Pfam" id="PF04130">
    <property type="entry name" value="GCP_C_terminal"/>
    <property type="match status" value="1"/>
</dbReference>
<evidence type="ECO:0000256" key="2">
    <source>
        <dbReference type="ARBA" id="ARBA00010337"/>
    </source>
</evidence>
<dbReference type="InParanoid" id="A0A804QF70"/>
<evidence type="ECO:0000259" key="6">
    <source>
        <dbReference type="Pfam" id="PF04130"/>
    </source>
</evidence>
<reference evidence="7" key="3">
    <citation type="submission" date="2021-05" db="UniProtKB">
        <authorList>
            <consortium name="EnsemblPlants"/>
        </authorList>
    </citation>
    <scope>IDENTIFICATION</scope>
    <source>
        <strain evidence="7">cv. B73</strain>
    </source>
</reference>
<dbReference type="InterPro" id="IPR040457">
    <property type="entry name" value="GCP_C"/>
</dbReference>
<evidence type="ECO:0000256" key="3">
    <source>
        <dbReference type="ARBA" id="ARBA00022490"/>
    </source>
</evidence>
<dbReference type="EnsemblPlants" id="Zm00001eb328610_T001">
    <property type="protein sequence ID" value="Zm00001eb328610_P001"/>
    <property type="gene ID" value="Zm00001eb328610"/>
</dbReference>
<dbReference type="InterPro" id="IPR042241">
    <property type="entry name" value="GCP_C_sf"/>
</dbReference>
<reference evidence="7" key="2">
    <citation type="submission" date="2019-07" db="EMBL/GenBank/DDBJ databases">
        <authorList>
            <person name="Seetharam A."/>
            <person name="Woodhouse M."/>
            <person name="Cannon E."/>
        </authorList>
    </citation>
    <scope>NUCLEOTIDE SEQUENCE [LARGE SCALE GENOMIC DNA]</scope>
    <source>
        <strain evidence="7">cv. B73</strain>
    </source>
</reference>
<evidence type="ECO:0000256" key="5">
    <source>
        <dbReference type="ARBA" id="ARBA00023212"/>
    </source>
</evidence>
<sequence length="254" mass="27882">MGRHANAVVESPRRTAGGDLAVRTGVLRWGPDVHIAVFHGEEAMSRSLVNLGWICLFSFLAPSIPRRVPDSHHHHVSGGAIAGHLISGGGPSVPLISVICLSGSRLATGAAATRERCEQSYGFLPCTAIVFENLFLMLEYAFLMYKVTTYLLVGSELLLGSWGSASSADSSPSSAPSPTLSSWHKLYHFLSTLQQYLHFHLSDISWRRFQHSLKNQVRDILDLEYVHICYITDALDMGTTSMCKTYLCFISLAV</sequence>
<keyword evidence="5" id="KW-0206">Cytoskeleton</keyword>
<evidence type="ECO:0000256" key="1">
    <source>
        <dbReference type="ARBA" id="ARBA00004245"/>
    </source>
</evidence>
<accession>A0A804QF70</accession>
<feature type="domain" description="Gamma tubulin complex component C-terminal" evidence="6">
    <location>
        <begin position="175"/>
        <end position="234"/>
    </location>
</feature>
<evidence type="ECO:0000313" key="7">
    <source>
        <dbReference type="EnsemblPlants" id="Zm00001eb328610_P001"/>
    </source>
</evidence>
<keyword evidence="3" id="KW-0963">Cytoplasm</keyword>
<dbReference type="AlphaFoldDB" id="A0A804QF70"/>
<evidence type="ECO:0000313" key="8">
    <source>
        <dbReference type="Proteomes" id="UP000007305"/>
    </source>
</evidence>
<evidence type="ECO:0000256" key="4">
    <source>
        <dbReference type="ARBA" id="ARBA00022701"/>
    </source>
</evidence>
<dbReference type="GO" id="GO:0043015">
    <property type="term" value="F:gamma-tubulin binding"/>
    <property type="evidence" value="ECO:0007669"/>
    <property type="project" value="InterPro"/>
</dbReference>
<dbReference type="Gramene" id="Zm00001eb328610_T001">
    <property type="protein sequence ID" value="Zm00001eb328610_P001"/>
    <property type="gene ID" value="Zm00001eb328610"/>
</dbReference>
<proteinExistence type="inferred from homology"/>
<keyword evidence="8" id="KW-1185">Reference proteome</keyword>
<reference evidence="8" key="1">
    <citation type="submission" date="2015-12" db="EMBL/GenBank/DDBJ databases">
        <title>Update maize B73 reference genome by single molecule sequencing technologies.</title>
        <authorList>
            <consortium name="Maize Genome Sequencing Project"/>
            <person name="Ware D."/>
        </authorList>
    </citation>
    <scope>NUCLEOTIDE SEQUENCE [LARGE SCALE GENOMIC DNA]</scope>
    <source>
        <strain evidence="8">cv. B73</strain>
    </source>
</reference>
<dbReference type="Gene3D" id="1.20.120.1900">
    <property type="entry name" value="Gamma-tubulin complex, C-terminal domain"/>
    <property type="match status" value="1"/>
</dbReference>
<dbReference type="Proteomes" id="UP000007305">
    <property type="component" value="Chromosome 7"/>
</dbReference>
<organism evidence="7 8">
    <name type="scientific">Zea mays</name>
    <name type="common">Maize</name>
    <dbReference type="NCBI Taxonomy" id="4577"/>
    <lineage>
        <taxon>Eukaryota</taxon>
        <taxon>Viridiplantae</taxon>
        <taxon>Streptophyta</taxon>
        <taxon>Embryophyta</taxon>
        <taxon>Tracheophyta</taxon>
        <taxon>Spermatophyta</taxon>
        <taxon>Magnoliopsida</taxon>
        <taxon>Liliopsida</taxon>
        <taxon>Poales</taxon>
        <taxon>Poaceae</taxon>
        <taxon>PACMAD clade</taxon>
        <taxon>Panicoideae</taxon>
        <taxon>Andropogonodae</taxon>
        <taxon>Andropogoneae</taxon>
        <taxon>Tripsacinae</taxon>
        <taxon>Zea</taxon>
    </lineage>
</organism>
<name>A0A804QF70_MAIZE</name>
<comment type="similarity">
    <text evidence="2">Belongs to the TUBGCP family.</text>
</comment>
<comment type="subcellular location">
    <subcellularLocation>
        <location evidence="1">Cytoplasm</location>
        <location evidence="1">Cytoskeleton</location>
    </subcellularLocation>
</comment>